<evidence type="ECO:0000256" key="6">
    <source>
        <dbReference type="ARBA" id="ARBA00022842"/>
    </source>
</evidence>
<keyword evidence="4 11" id="KW-0288">FMN</keyword>
<dbReference type="GO" id="GO:0005737">
    <property type="term" value="C:cytoplasm"/>
    <property type="evidence" value="ECO:0007669"/>
    <property type="project" value="UniProtKB-SubCell"/>
</dbReference>
<feature type="binding site" evidence="11">
    <location>
        <position position="192"/>
    </location>
    <ligand>
        <name>FMN</name>
        <dbReference type="ChEBI" id="CHEBI:58210"/>
    </ligand>
</feature>
<comment type="cofactor">
    <cofactor evidence="11">
        <name>NADPH</name>
        <dbReference type="ChEBI" id="CHEBI:57783"/>
    </cofactor>
</comment>
<comment type="subcellular location">
    <subcellularLocation>
        <location evidence="11">Cytoplasm</location>
    </subcellularLocation>
</comment>
<dbReference type="GO" id="GO:0000287">
    <property type="term" value="F:magnesium ion binding"/>
    <property type="evidence" value="ECO:0007669"/>
    <property type="project" value="UniProtKB-UniRule"/>
</dbReference>
<evidence type="ECO:0000256" key="5">
    <source>
        <dbReference type="ARBA" id="ARBA00022723"/>
    </source>
</evidence>
<keyword evidence="3 11" id="KW-0285">Flavoprotein</keyword>
<evidence type="ECO:0000256" key="2">
    <source>
        <dbReference type="ARBA" id="ARBA00022490"/>
    </source>
</evidence>
<feature type="binding site" evidence="11">
    <location>
        <begin position="97"/>
        <end position="99"/>
    </location>
    <ligand>
        <name>substrate</name>
    </ligand>
</feature>
<dbReference type="InterPro" id="IPR011179">
    <property type="entry name" value="IPdP_isomerase"/>
</dbReference>
<keyword evidence="6 11" id="KW-0460">Magnesium</keyword>
<evidence type="ECO:0000313" key="14">
    <source>
        <dbReference type="Proteomes" id="UP000036045"/>
    </source>
</evidence>
<comment type="caution">
    <text evidence="13">The sequence shown here is derived from an EMBL/GenBank/DDBJ whole genome shotgun (WGS) entry which is preliminary data.</text>
</comment>
<feature type="binding site" evidence="11">
    <location>
        <begin position="67"/>
        <end position="69"/>
    </location>
    <ligand>
        <name>FMN</name>
        <dbReference type="ChEBI" id="CHEBI:58210"/>
    </ligand>
</feature>
<keyword evidence="14" id="KW-1185">Reference proteome</keyword>
<dbReference type="OrthoDB" id="9795032at2"/>
<dbReference type="GO" id="GO:0010181">
    <property type="term" value="F:FMN binding"/>
    <property type="evidence" value="ECO:0007669"/>
    <property type="project" value="UniProtKB-UniRule"/>
</dbReference>
<evidence type="ECO:0000256" key="8">
    <source>
        <dbReference type="ARBA" id="ARBA00023229"/>
    </source>
</evidence>
<proteinExistence type="inferred from homology"/>
<dbReference type="SUPFAM" id="SSF51395">
    <property type="entry name" value="FMN-linked oxidoreductases"/>
    <property type="match status" value="1"/>
</dbReference>
<dbReference type="RefSeq" id="WP_047943287.1">
    <property type="nucleotide sequence ID" value="NZ_CP053989.1"/>
</dbReference>
<dbReference type="EMBL" id="LDPH01000016">
    <property type="protein sequence ID" value="KLV25483.1"/>
    <property type="molecule type" value="Genomic_DNA"/>
</dbReference>
<feature type="binding site" evidence="11">
    <location>
        <position position="222"/>
    </location>
    <ligand>
        <name>FMN</name>
        <dbReference type="ChEBI" id="CHEBI:58210"/>
    </ligand>
</feature>
<dbReference type="Pfam" id="PF01070">
    <property type="entry name" value="FMN_dh"/>
    <property type="match status" value="2"/>
</dbReference>
<comment type="caution">
    <text evidence="11">Lacks conserved residue(s) required for the propagation of feature annotation.</text>
</comment>
<feature type="binding site" evidence="11">
    <location>
        <position position="125"/>
    </location>
    <ligand>
        <name>FMN</name>
        <dbReference type="ChEBI" id="CHEBI:58210"/>
    </ligand>
</feature>
<feature type="binding site" evidence="11">
    <location>
        <begin position="8"/>
        <end position="9"/>
    </location>
    <ligand>
        <name>substrate</name>
    </ligand>
</feature>
<comment type="subunit">
    <text evidence="10 11">Homooctamer. Dimer of tetramers.</text>
</comment>
<evidence type="ECO:0000259" key="12">
    <source>
        <dbReference type="Pfam" id="PF01070"/>
    </source>
</evidence>
<dbReference type="InterPro" id="IPR000262">
    <property type="entry name" value="FMN-dep_DH"/>
</dbReference>
<evidence type="ECO:0000256" key="4">
    <source>
        <dbReference type="ARBA" id="ARBA00022643"/>
    </source>
</evidence>
<keyword evidence="7 11" id="KW-0521">NADP</keyword>
<comment type="function">
    <text evidence="11">Involved in the biosynthesis of isoprenoids. Catalyzes the 1,3-allylic rearrangement of the homoallylic substrate isopentenyl (IPP) to its allylic isomer, dimethylallyl diphosphate (DMAPP).</text>
</comment>
<dbReference type="HAMAP" id="MF_00354">
    <property type="entry name" value="Idi_2"/>
    <property type="match status" value="1"/>
</dbReference>
<dbReference type="NCBIfam" id="TIGR02151">
    <property type="entry name" value="IPP_isom_2"/>
    <property type="match status" value="1"/>
</dbReference>
<dbReference type="PANTHER" id="PTHR43665:SF1">
    <property type="entry name" value="ISOPENTENYL-DIPHOSPHATE DELTA-ISOMERASE"/>
    <property type="match status" value="1"/>
</dbReference>
<keyword evidence="5 11" id="KW-0479">Metal-binding</keyword>
<dbReference type="GO" id="GO:0016491">
    <property type="term" value="F:oxidoreductase activity"/>
    <property type="evidence" value="ECO:0007669"/>
    <property type="project" value="InterPro"/>
</dbReference>
<feature type="binding site" evidence="11">
    <location>
        <position position="66"/>
    </location>
    <ligand>
        <name>FMN</name>
        <dbReference type="ChEBI" id="CHEBI:58210"/>
    </ligand>
</feature>
<keyword evidence="2 11" id="KW-0963">Cytoplasm</keyword>
<evidence type="ECO:0000256" key="1">
    <source>
        <dbReference type="ARBA" id="ARBA00001917"/>
    </source>
</evidence>
<evidence type="ECO:0000313" key="13">
    <source>
        <dbReference type="EMBL" id="KLV25483.1"/>
    </source>
</evidence>
<dbReference type="GO" id="GO:0070402">
    <property type="term" value="F:NADPH binding"/>
    <property type="evidence" value="ECO:0007669"/>
    <property type="project" value="UniProtKB-UniRule"/>
</dbReference>
<dbReference type="GO" id="GO:0004452">
    <property type="term" value="F:isopentenyl-diphosphate delta-isomerase activity"/>
    <property type="evidence" value="ECO:0007669"/>
    <property type="project" value="UniProtKB-UniRule"/>
</dbReference>
<protein>
    <recommendedName>
        <fullName evidence="11">Isopentenyl-diphosphate delta-isomerase</fullName>
        <shortName evidence="11">IPP isomerase</shortName>
        <ecNumber evidence="11">5.3.3.2</ecNumber>
    </recommendedName>
    <alternativeName>
        <fullName evidence="11">Isopentenyl diphosphate:dimethylallyl diphosphate isomerase</fullName>
    </alternativeName>
    <alternativeName>
        <fullName evidence="11">Isopentenyl pyrophosphate isomerase</fullName>
    </alternativeName>
    <alternativeName>
        <fullName evidence="11">Type 2 isopentenyl diphosphate isomerase</fullName>
        <shortName evidence="11">IDI-2</shortName>
    </alternativeName>
</protein>
<dbReference type="AlphaFoldDB" id="A0A0J1IHM1"/>
<evidence type="ECO:0000256" key="9">
    <source>
        <dbReference type="ARBA" id="ARBA00023235"/>
    </source>
</evidence>
<dbReference type="PIRSF" id="PIRSF003314">
    <property type="entry name" value="IPP_isomerase"/>
    <property type="match status" value="1"/>
</dbReference>
<comment type="cofactor">
    <cofactor evidence="1 11">
        <name>FMN</name>
        <dbReference type="ChEBI" id="CHEBI:58210"/>
    </cofactor>
</comment>
<feature type="binding site" evidence="11">
    <location>
        <position position="97"/>
    </location>
    <ligand>
        <name>FMN</name>
        <dbReference type="ChEBI" id="CHEBI:58210"/>
    </ligand>
</feature>
<accession>A0A0J1IHM1</accession>
<feature type="binding site" evidence="11">
    <location>
        <begin position="292"/>
        <end position="293"/>
    </location>
    <ligand>
        <name>FMN</name>
        <dbReference type="ChEBI" id="CHEBI:58210"/>
    </ligand>
</feature>
<reference evidence="13 14" key="1">
    <citation type="submission" date="2015-05" db="EMBL/GenBank/DDBJ databases">
        <title>Whole genome sequence and identification of bacterial endophytes from Costus igneus.</title>
        <authorList>
            <person name="Lee Y.P."/>
            <person name="Gan H.M."/>
            <person name="Eng W."/>
            <person name="Wheatley M.S."/>
            <person name="Caraballo A."/>
            <person name="Polter S."/>
            <person name="Savka M.A."/>
            <person name="Hudson A.O."/>
        </authorList>
    </citation>
    <scope>NUCLEOTIDE SEQUENCE [LARGE SCALE GENOMIC DNA]</scope>
    <source>
        <strain evidence="13 14">RIT379</strain>
    </source>
</reference>
<feature type="binding site" evidence="11">
    <location>
        <position position="160"/>
    </location>
    <ligand>
        <name>substrate</name>
    </ligand>
</feature>
<feature type="domain" description="FMN-dependent dehydrogenase" evidence="12">
    <location>
        <begin position="176"/>
        <end position="333"/>
    </location>
</feature>
<gene>
    <name evidence="11" type="primary">fni</name>
    <name evidence="13" type="ORF">ABW02_15990</name>
</gene>
<keyword evidence="9 11" id="KW-0413">Isomerase</keyword>
<comment type="catalytic activity">
    <reaction evidence="11">
        <text>isopentenyl diphosphate = dimethylallyl diphosphate</text>
        <dbReference type="Rhea" id="RHEA:23284"/>
        <dbReference type="ChEBI" id="CHEBI:57623"/>
        <dbReference type="ChEBI" id="CHEBI:128769"/>
        <dbReference type="EC" id="5.3.3.2"/>
    </reaction>
</comment>
<comment type="cofactor">
    <cofactor evidence="11">
        <name>Mg(2+)</name>
        <dbReference type="ChEBI" id="CHEBI:18420"/>
    </cofactor>
</comment>
<evidence type="ECO:0000256" key="11">
    <source>
        <dbReference type="HAMAP-Rule" id="MF_00354"/>
    </source>
</evidence>
<sequence length="339" mass="36935">MTDSIDKRKAQHIELVLNEKVTGDNITTGLEAYRFLHNALPEINFDDITLNTEFLGKKLKTPFLVSSMTGGAAMAETINRNLAIAAEERGWAFALGSTRALIENEKYRESFQIRKYAPSIPIIANLGAVQFNYGFGIDQCKQIIEMTDADMLVLHLNSIQEIVQQEGDRNFKDLLGKIEQVCTQLDIPVGAKEVGFGIDGTIAKKLTDVGISFIDVAGAGGTSWSQVEKLRSKEKIKKIAAEAFSSWGIPTAECIVSVKEAIDQPIIASGGIKNGMEAAKAIALGSDMVGFARSILKEATESPEDLIELFETRELELQMTMFGIGAATVGELKGTDRIK</sequence>
<dbReference type="Proteomes" id="UP000036045">
    <property type="component" value="Unassembled WGS sequence"/>
</dbReference>
<dbReference type="Gene3D" id="3.20.20.70">
    <property type="entry name" value="Aldolase class I"/>
    <property type="match status" value="1"/>
</dbReference>
<evidence type="ECO:0000256" key="3">
    <source>
        <dbReference type="ARBA" id="ARBA00022630"/>
    </source>
</evidence>
<dbReference type="CDD" id="cd02811">
    <property type="entry name" value="IDI-2_FMN"/>
    <property type="match status" value="1"/>
</dbReference>
<dbReference type="PATRIC" id="fig|1397.4.peg.1396"/>
<dbReference type="SMART" id="SM01240">
    <property type="entry name" value="IMPDH"/>
    <property type="match status" value="1"/>
</dbReference>
<dbReference type="InterPro" id="IPR013785">
    <property type="entry name" value="Aldolase_TIM"/>
</dbReference>
<feature type="binding site" evidence="11">
    <location>
        <begin position="271"/>
        <end position="273"/>
    </location>
    <ligand>
        <name>FMN</name>
        <dbReference type="ChEBI" id="CHEBI:58210"/>
    </ligand>
</feature>
<feature type="domain" description="FMN-dependent dehydrogenase" evidence="12">
    <location>
        <begin position="5"/>
        <end position="98"/>
    </location>
</feature>
<organism evidence="13 14">
    <name type="scientific">Niallia circulans</name>
    <name type="common">Bacillus circulans</name>
    <dbReference type="NCBI Taxonomy" id="1397"/>
    <lineage>
        <taxon>Bacteria</taxon>
        <taxon>Bacillati</taxon>
        <taxon>Bacillota</taxon>
        <taxon>Bacilli</taxon>
        <taxon>Bacillales</taxon>
        <taxon>Bacillaceae</taxon>
        <taxon>Niallia</taxon>
    </lineage>
</organism>
<name>A0A0J1IHM1_NIACI</name>
<evidence type="ECO:0000256" key="7">
    <source>
        <dbReference type="ARBA" id="ARBA00022857"/>
    </source>
</evidence>
<dbReference type="GeneID" id="56348201"/>
<dbReference type="GO" id="GO:0008299">
    <property type="term" value="P:isoprenoid biosynthetic process"/>
    <property type="evidence" value="ECO:0007669"/>
    <property type="project" value="UniProtKB-UniRule"/>
</dbReference>
<feature type="binding site" evidence="11">
    <location>
        <position position="161"/>
    </location>
    <ligand>
        <name>Mg(2+)</name>
        <dbReference type="ChEBI" id="CHEBI:18420"/>
    </ligand>
</feature>
<dbReference type="EC" id="5.3.3.2" evidence="11"/>
<keyword evidence="8 11" id="KW-0414">Isoprene biosynthesis</keyword>
<comment type="similarity">
    <text evidence="11">Belongs to the IPP isomerase type 2 family.</text>
</comment>
<dbReference type="PANTHER" id="PTHR43665">
    <property type="entry name" value="ISOPENTENYL-DIPHOSPHATE DELTA-ISOMERASE"/>
    <property type="match status" value="1"/>
</dbReference>
<evidence type="ECO:0000256" key="10">
    <source>
        <dbReference type="ARBA" id="ARBA00025810"/>
    </source>
</evidence>